<name>A0A2P6U079_CHLSO</name>
<evidence type="ECO:0000256" key="8">
    <source>
        <dbReference type="RuleBase" id="RU362002"/>
    </source>
</evidence>
<keyword evidence="5 8" id="KW-1133">Transmembrane helix</keyword>
<feature type="transmembrane region" description="Helical" evidence="8">
    <location>
        <begin position="138"/>
        <end position="158"/>
    </location>
</feature>
<feature type="transmembrane region" description="Helical" evidence="8">
    <location>
        <begin position="66"/>
        <end position="88"/>
    </location>
</feature>
<reference evidence="10 11" key="1">
    <citation type="journal article" date="2018" name="Plant J.">
        <title>Genome sequences of Chlorella sorokiniana UTEX 1602 and Micractinium conductrix SAG 241.80: implications to maltose excretion by a green alga.</title>
        <authorList>
            <person name="Arriola M.B."/>
            <person name="Velmurugan N."/>
            <person name="Zhang Y."/>
            <person name="Plunkett M.H."/>
            <person name="Hondzo H."/>
            <person name="Barney B.M."/>
        </authorList>
    </citation>
    <scope>NUCLEOTIDE SEQUENCE [LARGE SCALE GENOMIC DNA]</scope>
    <source>
        <strain evidence="11">UTEX 1602</strain>
    </source>
</reference>
<feature type="transmembrane region" description="Helical" evidence="8">
    <location>
        <begin position="34"/>
        <end position="54"/>
    </location>
</feature>
<evidence type="ECO:0000313" key="10">
    <source>
        <dbReference type="EMBL" id="PRW59700.1"/>
    </source>
</evidence>
<dbReference type="GO" id="GO:0008519">
    <property type="term" value="F:ammonium channel activity"/>
    <property type="evidence" value="ECO:0007669"/>
    <property type="project" value="InterPro"/>
</dbReference>
<feature type="transmembrane region" description="Helical" evidence="8">
    <location>
        <begin position="325"/>
        <end position="348"/>
    </location>
</feature>
<dbReference type="EMBL" id="LHPG02000003">
    <property type="protein sequence ID" value="PRW59700.1"/>
    <property type="molecule type" value="Genomic_DNA"/>
</dbReference>
<gene>
    <name evidence="10" type="ORF">C2E21_1437</name>
</gene>
<feature type="transmembrane region" description="Helical" evidence="8">
    <location>
        <begin position="223"/>
        <end position="240"/>
    </location>
</feature>
<feature type="transmembrane region" description="Helical" evidence="8">
    <location>
        <begin position="354"/>
        <end position="374"/>
    </location>
</feature>
<dbReference type="NCBIfam" id="TIGR00836">
    <property type="entry name" value="amt"/>
    <property type="match status" value="1"/>
</dbReference>
<evidence type="ECO:0000256" key="4">
    <source>
        <dbReference type="ARBA" id="ARBA00022692"/>
    </source>
</evidence>
<feature type="domain" description="Ammonium transporter AmtB-like" evidence="9">
    <location>
        <begin position="34"/>
        <end position="494"/>
    </location>
</feature>
<evidence type="ECO:0000256" key="1">
    <source>
        <dbReference type="ARBA" id="ARBA00004141"/>
    </source>
</evidence>
<evidence type="ECO:0000256" key="6">
    <source>
        <dbReference type="ARBA" id="ARBA00023136"/>
    </source>
</evidence>
<dbReference type="Gene3D" id="1.10.3430.10">
    <property type="entry name" value="Ammonium transporter AmtB like domains"/>
    <property type="match status" value="1"/>
</dbReference>
<keyword evidence="3 8" id="KW-0813">Transport</keyword>
<dbReference type="GO" id="GO:0005886">
    <property type="term" value="C:plasma membrane"/>
    <property type="evidence" value="ECO:0007669"/>
    <property type="project" value="UniProtKB-SubCell"/>
</dbReference>
<dbReference type="PANTHER" id="PTHR11730:SF6">
    <property type="entry name" value="AMMONIUM TRANSPORTER"/>
    <property type="match status" value="1"/>
</dbReference>
<feature type="transmembrane region" description="Helical" evidence="8">
    <location>
        <begin position="298"/>
        <end position="318"/>
    </location>
</feature>
<comment type="caution">
    <text evidence="10">The sequence shown here is derived from an EMBL/GenBank/DDBJ whole genome shotgun (WGS) entry which is preliminary data.</text>
</comment>
<feature type="transmembrane region" description="Helical" evidence="8">
    <location>
        <begin position="170"/>
        <end position="188"/>
    </location>
</feature>
<evidence type="ECO:0000256" key="3">
    <source>
        <dbReference type="ARBA" id="ARBA00022448"/>
    </source>
</evidence>
<sequence>MATADPVAAQIEAALATFKDDNLASLTSDINTGWTLQSGYLVFFMQAGFAMLCAGSVRAKNAKNIILLNILDACFGCCAWYLTGWAFAYGDPTNQCSANSWDEATCAANGGPFPGLSASQAFIGNRNFVMSNMDRTTYYLWFFQFTFAATGATIVSGAVAERCRFESYMLYELMIVLFVYPVVAHWVWSPFGWLSAWRTVDTASKQSYVLFAGSGVYDFAGDAAVHMVGGLASLAGAWVLGPRIGRFDAAGNPVDMPGHNASLTLLGVFLLWFGWYGFNPGSTLAITYGIDSFSKVAAAVAVNTTIGAASGCLATLFITMAYQYFTLGVVVWDLIIAGNGALAGLVAITGPCAFVQSWAAFIIGAIGGLVYFIASKVNLHLLKVDDPLDAIAVHAGAGIWGLIAGGAFAAPGMVNNVYGPLPGTEDGQRKYGFIMGGDGSALAAALVCIIVVGAWTLGIMTPFFMLLKKVGLFRVSPEVEAQGLDVSHHGGSAYPHEEGKNGKALESFGLTADMVDRKIAEALEKYKKENGAAAV</sequence>
<dbReference type="Proteomes" id="UP000239899">
    <property type="component" value="Unassembled WGS sequence"/>
</dbReference>
<evidence type="ECO:0000256" key="7">
    <source>
        <dbReference type="ARBA" id="ARBA00023177"/>
    </source>
</evidence>
<dbReference type="InterPro" id="IPR001905">
    <property type="entry name" value="Ammonium_transpt"/>
</dbReference>
<dbReference type="AlphaFoldDB" id="A0A2P6U079"/>
<keyword evidence="11" id="KW-1185">Reference proteome</keyword>
<keyword evidence="7 8" id="KW-0924">Ammonia transport</keyword>
<dbReference type="GO" id="GO:0097272">
    <property type="term" value="P:ammonium homeostasis"/>
    <property type="evidence" value="ECO:0007669"/>
    <property type="project" value="TreeGrafter"/>
</dbReference>
<dbReference type="InterPro" id="IPR024041">
    <property type="entry name" value="NH4_transpt_AmtB-like_dom"/>
</dbReference>
<dbReference type="STRING" id="3076.A0A2P6U079"/>
<comment type="similarity">
    <text evidence="2 8">Belongs to the ammonia transporter channel (TC 1.A.11.2) family.</text>
</comment>
<keyword evidence="4 8" id="KW-0812">Transmembrane</keyword>
<protein>
    <recommendedName>
        <fullName evidence="8">Ammonium transporter</fullName>
    </recommendedName>
</protein>
<dbReference type="PANTHER" id="PTHR11730">
    <property type="entry name" value="AMMONIUM TRANSPORTER"/>
    <property type="match status" value="1"/>
</dbReference>
<feature type="transmembrane region" description="Helical" evidence="8">
    <location>
        <begin position="441"/>
        <end position="467"/>
    </location>
</feature>
<dbReference type="Pfam" id="PF00909">
    <property type="entry name" value="Ammonium_transp"/>
    <property type="match status" value="1"/>
</dbReference>
<dbReference type="SUPFAM" id="SSF111352">
    <property type="entry name" value="Ammonium transporter"/>
    <property type="match status" value="1"/>
</dbReference>
<evidence type="ECO:0000256" key="2">
    <source>
        <dbReference type="ARBA" id="ARBA00005887"/>
    </source>
</evidence>
<organism evidence="10 11">
    <name type="scientific">Chlorella sorokiniana</name>
    <name type="common">Freshwater green alga</name>
    <dbReference type="NCBI Taxonomy" id="3076"/>
    <lineage>
        <taxon>Eukaryota</taxon>
        <taxon>Viridiplantae</taxon>
        <taxon>Chlorophyta</taxon>
        <taxon>core chlorophytes</taxon>
        <taxon>Trebouxiophyceae</taxon>
        <taxon>Chlorellales</taxon>
        <taxon>Chlorellaceae</taxon>
        <taxon>Chlorella clade</taxon>
        <taxon>Chlorella</taxon>
    </lineage>
</organism>
<feature type="transmembrane region" description="Helical" evidence="8">
    <location>
        <begin position="261"/>
        <end position="278"/>
    </location>
</feature>
<dbReference type="InterPro" id="IPR029020">
    <property type="entry name" value="Ammonium/urea_transptr"/>
</dbReference>
<evidence type="ECO:0000313" key="11">
    <source>
        <dbReference type="Proteomes" id="UP000239899"/>
    </source>
</evidence>
<accession>A0A2P6U079</accession>
<proteinExistence type="inferred from homology"/>
<evidence type="ECO:0000259" key="9">
    <source>
        <dbReference type="Pfam" id="PF00909"/>
    </source>
</evidence>
<comment type="subcellular location">
    <subcellularLocation>
        <location evidence="8">Cell membrane</location>
        <topology evidence="8">Multi-pass membrane protein</topology>
    </subcellularLocation>
    <subcellularLocation>
        <location evidence="1">Membrane</location>
        <topology evidence="1">Multi-pass membrane protein</topology>
    </subcellularLocation>
</comment>
<dbReference type="OrthoDB" id="534912at2759"/>
<feature type="transmembrane region" description="Helical" evidence="8">
    <location>
        <begin position="395"/>
        <end position="414"/>
    </location>
</feature>
<keyword evidence="6 8" id="KW-0472">Membrane</keyword>
<evidence type="ECO:0000256" key="5">
    <source>
        <dbReference type="ARBA" id="ARBA00022989"/>
    </source>
</evidence>